<reference evidence="5" key="1">
    <citation type="submission" date="2022-08" db="EMBL/GenBank/DDBJ databases">
        <authorList>
            <consortium name="DOE Joint Genome Institute"/>
            <person name="Min B."/>
            <person name="Riley R."/>
            <person name="Sierra-Patev S."/>
            <person name="Naranjo-Ortiz M."/>
            <person name="Looney B."/>
            <person name="Konkel Z."/>
            <person name="Slot J.C."/>
            <person name="Sakamoto Y."/>
            <person name="Steenwyk J.L."/>
            <person name="Rokas A."/>
            <person name="Carro J."/>
            <person name="Camarero S."/>
            <person name="Ferreira P."/>
            <person name="Molpeceres G."/>
            <person name="Ruiz-Duenas F.J."/>
            <person name="Serrano A."/>
            <person name="Henrissat B."/>
            <person name="Drula E."/>
            <person name="Hughes K.W."/>
            <person name="Mata J.L."/>
            <person name="Ishikawa N.K."/>
            <person name="Vargas-Isla R."/>
            <person name="Ushijima S."/>
            <person name="Smith C.A."/>
            <person name="Ahrendt S."/>
            <person name="Andreopoulos W."/>
            <person name="He G."/>
            <person name="Labutti K."/>
            <person name="Lipzen A."/>
            <person name="Ng V."/>
            <person name="Sandor L."/>
            <person name="Barry K."/>
            <person name="Martinez A.T."/>
            <person name="Xiao Y."/>
            <person name="Gibbons J.G."/>
            <person name="Terashima K."/>
            <person name="Hibbett D.S."/>
            <person name="Grigoriev I.V."/>
        </authorList>
    </citation>
    <scope>NUCLEOTIDE SEQUENCE</scope>
    <source>
        <strain evidence="5">TFB9207</strain>
    </source>
</reference>
<feature type="region of interest" description="Disordered" evidence="4">
    <location>
        <begin position="572"/>
        <end position="615"/>
    </location>
</feature>
<feature type="region of interest" description="Disordered" evidence="4">
    <location>
        <begin position="55"/>
        <end position="79"/>
    </location>
</feature>
<gene>
    <name evidence="5" type="ORF">F5878DRAFT_599590</name>
</gene>
<feature type="repeat" description="WD" evidence="3">
    <location>
        <begin position="320"/>
        <end position="354"/>
    </location>
</feature>
<dbReference type="InterPro" id="IPR051859">
    <property type="entry name" value="DCAF"/>
</dbReference>
<keyword evidence="2" id="KW-0677">Repeat</keyword>
<dbReference type="PANTHER" id="PTHR19847:SF7">
    <property type="entry name" value="DDB1- AND CUL4-ASSOCIATED FACTOR 11"/>
    <property type="match status" value="1"/>
</dbReference>
<name>A0AA38PLV2_9AGAR</name>
<evidence type="ECO:0000256" key="2">
    <source>
        <dbReference type="ARBA" id="ARBA00022737"/>
    </source>
</evidence>
<feature type="region of interest" description="Disordered" evidence="4">
    <location>
        <begin position="501"/>
        <end position="523"/>
    </location>
</feature>
<dbReference type="Pfam" id="PF00400">
    <property type="entry name" value="WD40"/>
    <property type="match status" value="5"/>
</dbReference>
<dbReference type="InterPro" id="IPR015943">
    <property type="entry name" value="WD40/YVTN_repeat-like_dom_sf"/>
</dbReference>
<evidence type="ECO:0000313" key="6">
    <source>
        <dbReference type="Proteomes" id="UP001163846"/>
    </source>
</evidence>
<proteinExistence type="predicted"/>
<evidence type="ECO:0000256" key="1">
    <source>
        <dbReference type="ARBA" id="ARBA00022574"/>
    </source>
</evidence>
<dbReference type="PROSITE" id="PS50082">
    <property type="entry name" value="WD_REPEATS_2"/>
    <property type="match status" value="2"/>
</dbReference>
<evidence type="ECO:0000313" key="5">
    <source>
        <dbReference type="EMBL" id="KAJ3845330.1"/>
    </source>
</evidence>
<accession>A0AA38PLV2</accession>
<organism evidence="5 6">
    <name type="scientific">Lentinula raphanica</name>
    <dbReference type="NCBI Taxonomy" id="153919"/>
    <lineage>
        <taxon>Eukaryota</taxon>
        <taxon>Fungi</taxon>
        <taxon>Dikarya</taxon>
        <taxon>Basidiomycota</taxon>
        <taxon>Agaricomycotina</taxon>
        <taxon>Agaricomycetes</taxon>
        <taxon>Agaricomycetidae</taxon>
        <taxon>Agaricales</taxon>
        <taxon>Marasmiineae</taxon>
        <taxon>Omphalotaceae</taxon>
        <taxon>Lentinula</taxon>
    </lineage>
</organism>
<feature type="compositionally biased region" description="Acidic residues" evidence="4">
    <location>
        <begin position="58"/>
        <end position="79"/>
    </location>
</feature>
<dbReference type="GO" id="GO:0043161">
    <property type="term" value="P:proteasome-mediated ubiquitin-dependent protein catabolic process"/>
    <property type="evidence" value="ECO:0007669"/>
    <property type="project" value="TreeGrafter"/>
</dbReference>
<dbReference type="PANTHER" id="PTHR19847">
    <property type="entry name" value="DDB1- AND CUL4-ASSOCIATED FACTOR 11"/>
    <property type="match status" value="1"/>
</dbReference>
<dbReference type="Proteomes" id="UP001163846">
    <property type="component" value="Unassembled WGS sequence"/>
</dbReference>
<dbReference type="SMART" id="SM00320">
    <property type="entry name" value="WD40"/>
    <property type="match status" value="7"/>
</dbReference>
<dbReference type="AlphaFoldDB" id="A0AA38PLV2"/>
<dbReference type="Gene3D" id="2.130.10.10">
    <property type="entry name" value="YVTN repeat-like/Quinoprotein amine dehydrogenase"/>
    <property type="match status" value="2"/>
</dbReference>
<feature type="region of interest" description="Disordered" evidence="4">
    <location>
        <begin position="192"/>
        <end position="215"/>
    </location>
</feature>
<sequence>MDDDDNLIHLNADQAEALQQLVSINRGSQTLLNLIASAQSRDNRSFAAALVNLLSADSEQEDDQDQDYHDEEEEEDDEESFRVLHNSNFAFKPHTTPQAAGVDLIKSGEFGRVVPKIKARRNDRNLANIFNRRLDRPHPAIYKEDYVSNIVPNSNGVIVANYDANIYTAQYSKDSSFFYTCSQDFRLHIYDTTKPPDMSRENAHDGGPSTTMKLSRSIQGRHGRWTITDANLSPDNDRIIYSSITSTAYICSTKDDSPAQIPIPFHDSGGQYRGGDFWDSGGSFGIFSCRFSADGNEVIAGGRGHIYVYDLLANKRSVKILAHQSDVNSCCWADTSSGNVLVSASDDTFLKVWDRRSLGSSPKPSGVLVGHTEGITYVSAKGDGRYVLSNGKDQAMRLWDLRKMRSNSEYERTAHIDYGLPHFDYRTAWYPRPRYRAHPLDCSVMTYRGHAVLTTLIRCHFSPIETTGGQYLYSGSADGKVHIWSLDGTLVQVLDRSKTLPMHIDPSGPEYNPQPARRGRDHSSCVRDVSWSSEQPVMISAAWDSSHYGSSLARHEWKGLSKMSNSLKDWEEKRRQEEAEELGSSSTRRSSSRIQQQRSFRRLFMPGMYDADDSM</sequence>
<feature type="compositionally biased region" description="Low complexity" evidence="4">
    <location>
        <begin position="584"/>
        <end position="598"/>
    </location>
</feature>
<comment type="caution">
    <text evidence="5">The sequence shown here is derived from an EMBL/GenBank/DDBJ whole genome shotgun (WGS) entry which is preliminary data.</text>
</comment>
<evidence type="ECO:0000256" key="3">
    <source>
        <dbReference type="PROSITE-ProRule" id="PRU00221"/>
    </source>
</evidence>
<keyword evidence="6" id="KW-1185">Reference proteome</keyword>
<keyword evidence="1 3" id="KW-0853">WD repeat</keyword>
<dbReference type="PROSITE" id="PS50294">
    <property type="entry name" value="WD_REPEATS_REGION"/>
    <property type="match status" value="2"/>
</dbReference>
<evidence type="ECO:0000256" key="4">
    <source>
        <dbReference type="SAM" id="MobiDB-lite"/>
    </source>
</evidence>
<protein>
    <submittedName>
        <fullName evidence="5">WD40-repeat-containing domain protein</fullName>
    </submittedName>
</protein>
<dbReference type="PRINTS" id="PR00320">
    <property type="entry name" value="GPROTEINBRPT"/>
</dbReference>
<dbReference type="SUPFAM" id="SSF50978">
    <property type="entry name" value="WD40 repeat-like"/>
    <property type="match status" value="1"/>
</dbReference>
<dbReference type="InterPro" id="IPR036322">
    <property type="entry name" value="WD40_repeat_dom_sf"/>
</dbReference>
<dbReference type="InterPro" id="IPR001680">
    <property type="entry name" value="WD40_rpt"/>
</dbReference>
<dbReference type="EMBL" id="MU805938">
    <property type="protein sequence ID" value="KAJ3845330.1"/>
    <property type="molecule type" value="Genomic_DNA"/>
</dbReference>
<dbReference type="InterPro" id="IPR020472">
    <property type="entry name" value="WD40_PAC1"/>
</dbReference>
<dbReference type="GO" id="GO:0080008">
    <property type="term" value="C:Cul4-RING E3 ubiquitin ligase complex"/>
    <property type="evidence" value="ECO:0007669"/>
    <property type="project" value="TreeGrafter"/>
</dbReference>
<feature type="repeat" description="WD" evidence="3">
    <location>
        <begin position="368"/>
        <end position="409"/>
    </location>
</feature>